<proteinExistence type="inferred from homology"/>
<evidence type="ECO:0000313" key="9">
    <source>
        <dbReference type="EMBL" id="GAA4392354.1"/>
    </source>
</evidence>
<dbReference type="Pfam" id="PF00067">
    <property type="entry name" value="p450"/>
    <property type="match status" value="2"/>
</dbReference>
<dbReference type="PANTHER" id="PTHR46696:SF1">
    <property type="entry name" value="CYTOCHROME P450 YJIB-RELATED"/>
    <property type="match status" value="1"/>
</dbReference>
<keyword evidence="4 7" id="KW-0560">Oxidoreductase</keyword>
<dbReference type="PANTHER" id="PTHR46696">
    <property type="entry name" value="P450, PUTATIVE (EUROFUNG)-RELATED"/>
    <property type="match status" value="1"/>
</dbReference>
<sequence>MKRLMFDDAYFRDPHAATAALLADAPVHRFATESDMRGWLVVGADAARAALTDPRIAKSRDAMIGNVPRPGAGPLARLRRAGARMLVAHMLAADRPDHARLRRSVAAAFTPAAVAGYAPWIEDSAARLLADGDPASPRDLVATLAFPLPAQVICRILGLPPESAAALADASSVLGDVVVADPDHLRRAATVFARELIPRLAARGLAPRSDLMSAIARDVRCRALTPAEALSTTALLLIAGQETTSSLISHAALTVITRPDLAERVRADPTALDGVLDETLRSDPPLPVTTLRRTTAAVDVAGTRIPADEWVLVSLLGVGLDTDGDPHAHMAFGHGMHYCLGSHLARLEARIAITALFDRFPRAALAPGTRLSRRRSVVFRQLERLPVVLAPRDTAPEPIDPPRAGGATDR</sequence>
<dbReference type="PRINTS" id="PR00359">
    <property type="entry name" value="BP450"/>
</dbReference>
<dbReference type="Gene3D" id="1.10.630.10">
    <property type="entry name" value="Cytochrome P450"/>
    <property type="match status" value="1"/>
</dbReference>
<keyword evidence="10" id="KW-1185">Reference proteome</keyword>
<keyword evidence="6 7" id="KW-0503">Monooxygenase</keyword>
<name>A0ABP8JL07_9ACTN</name>
<dbReference type="PRINTS" id="PR00385">
    <property type="entry name" value="P450"/>
</dbReference>
<evidence type="ECO:0000256" key="4">
    <source>
        <dbReference type="ARBA" id="ARBA00023002"/>
    </source>
</evidence>
<dbReference type="PROSITE" id="PS00086">
    <property type="entry name" value="CYTOCHROME_P450"/>
    <property type="match status" value="1"/>
</dbReference>
<evidence type="ECO:0000256" key="3">
    <source>
        <dbReference type="ARBA" id="ARBA00022723"/>
    </source>
</evidence>
<comment type="similarity">
    <text evidence="1 7">Belongs to the cytochrome P450 family.</text>
</comment>
<evidence type="ECO:0000313" key="10">
    <source>
        <dbReference type="Proteomes" id="UP001500635"/>
    </source>
</evidence>
<evidence type="ECO:0000256" key="8">
    <source>
        <dbReference type="SAM" id="MobiDB-lite"/>
    </source>
</evidence>
<dbReference type="Proteomes" id="UP001500635">
    <property type="component" value="Unassembled WGS sequence"/>
</dbReference>
<evidence type="ECO:0000256" key="6">
    <source>
        <dbReference type="ARBA" id="ARBA00023033"/>
    </source>
</evidence>
<dbReference type="InterPro" id="IPR002397">
    <property type="entry name" value="Cyt_P450_B"/>
</dbReference>
<dbReference type="InterPro" id="IPR001128">
    <property type="entry name" value="Cyt_P450"/>
</dbReference>
<protein>
    <submittedName>
        <fullName evidence="9">Cytochrome P450</fullName>
    </submittedName>
</protein>
<evidence type="ECO:0000256" key="7">
    <source>
        <dbReference type="RuleBase" id="RU000461"/>
    </source>
</evidence>
<evidence type="ECO:0000256" key="1">
    <source>
        <dbReference type="ARBA" id="ARBA00010617"/>
    </source>
</evidence>
<keyword evidence="2 7" id="KW-0349">Heme</keyword>
<feature type="region of interest" description="Disordered" evidence="8">
    <location>
        <begin position="391"/>
        <end position="410"/>
    </location>
</feature>
<dbReference type="InterPro" id="IPR017972">
    <property type="entry name" value="Cyt_P450_CS"/>
</dbReference>
<dbReference type="SUPFAM" id="SSF48264">
    <property type="entry name" value="Cytochrome P450"/>
    <property type="match status" value="1"/>
</dbReference>
<gene>
    <name evidence="9" type="ORF">GCM10023147_22120</name>
</gene>
<dbReference type="EMBL" id="BAABFR010000028">
    <property type="protein sequence ID" value="GAA4392354.1"/>
    <property type="molecule type" value="Genomic_DNA"/>
</dbReference>
<evidence type="ECO:0000256" key="2">
    <source>
        <dbReference type="ARBA" id="ARBA00022617"/>
    </source>
</evidence>
<dbReference type="RefSeq" id="WP_344995152.1">
    <property type="nucleotide sequence ID" value="NZ_BAABFR010000028.1"/>
</dbReference>
<comment type="caution">
    <text evidence="9">The sequence shown here is derived from an EMBL/GenBank/DDBJ whole genome shotgun (WGS) entry which is preliminary data.</text>
</comment>
<accession>A0ABP8JL07</accession>
<keyword evidence="5 7" id="KW-0408">Iron</keyword>
<evidence type="ECO:0000256" key="5">
    <source>
        <dbReference type="ARBA" id="ARBA00023004"/>
    </source>
</evidence>
<organism evidence="9 10">
    <name type="scientific">Tsukamurella soli</name>
    <dbReference type="NCBI Taxonomy" id="644556"/>
    <lineage>
        <taxon>Bacteria</taxon>
        <taxon>Bacillati</taxon>
        <taxon>Actinomycetota</taxon>
        <taxon>Actinomycetes</taxon>
        <taxon>Mycobacteriales</taxon>
        <taxon>Tsukamurellaceae</taxon>
        <taxon>Tsukamurella</taxon>
    </lineage>
</organism>
<reference evidence="10" key="1">
    <citation type="journal article" date="2019" name="Int. J. Syst. Evol. Microbiol.">
        <title>The Global Catalogue of Microorganisms (GCM) 10K type strain sequencing project: providing services to taxonomists for standard genome sequencing and annotation.</title>
        <authorList>
            <consortium name="The Broad Institute Genomics Platform"/>
            <consortium name="The Broad Institute Genome Sequencing Center for Infectious Disease"/>
            <person name="Wu L."/>
            <person name="Ma J."/>
        </authorList>
    </citation>
    <scope>NUCLEOTIDE SEQUENCE [LARGE SCALE GENOMIC DNA]</scope>
    <source>
        <strain evidence="10">JCM 17688</strain>
    </source>
</reference>
<dbReference type="InterPro" id="IPR036396">
    <property type="entry name" value="Cyt_P450_sf"/>
</dbReference>
<keyword evidence="3 7" id="KW-0479">Metal-binding</keyword>